<reference evidence="1 2" key="1">
    <citation type="submission" date="2018-06" db="EMBL/GenBank/DDBJ databases">
        <authorList>
            <consortium name="Pathogen Informatics"/>
            <person name="Doyle S."/>
        </authorList>
    </citation>
    <scope>NUCLEOTIDE SEQUENCE [LARGE SCALE GENOMIC DNA]</scope>
    <source>
        <strain evidence="1 2">NCTC12119</strain>
    </source>
</reference>
<dbReference type="EMBL" id="UIGI01000002">
    <property type="protein sequence ID" value="SUY92850.1"/>
    <property type="molecule type" value="Genomic_DNA"/>
</dbReference>
<organism evidence="1 2">
    <name type="scientific">Buttiauxella agrestis</name>
    <dbReference type="NCBI Taxonomy" id="82977"/>
    <lineage>
        <taxon>Bacteria</taxon>
        <taxon>Pseudomonadati</taxon>
        <taxon>Pseudomonadota</taxon>
        <taxon>Gammaproteobacteria</taxon>
        <taxon>Enterobacterales</taxon>
        <taxon>Enterobacteriaceae</taxon>
        <taxon>Buttiauxella</taxon>
    </lineage>
</organism>
<evidence type="ECO:0000313" key="1">
    <source>
        <dbReference type="EMBL" id="SUY92850.1"/>
    </source>
</evidence>
<protein>
    <submittedName>
        <fullName evidence="1">Uncharacterized protein</fullName>
    </submittedName>
</protein>
<gene>
    <name evidence="1" type="ORF">NCTC12119_04879</name>
</gene>
<sequence>MEYKKLQVAGCDLFNLLAQMNYTESDICGVKLLRTGKNKRTDIEILASQITREVVIALSLMNVPSLNEDRYVIVVQRQEGLIRNKAASKDNRTLFHETHIQRDFIPVSKATTAEMKMVNKRLKDMASQRMRVGGVFGYDFVS</sequence>
<name>A0A381KNB2_9ENTR</name>
<proteinExistence type="predicted"/>
<dbReference type="Proteomes" id="UP000255528">
    <property type="component" value="Unassembled WGS sequence"/>
</dbReference>
<evidence type="ECO:0000313" key="2">
    <source>
        <dbReference type="Proteomes" id="UP000255528"/>
    </source>
</evidence>
<dbReference type="AlphaFoldDB" id="A0A381KNB2"/>
<dbReference type="RefSeq" id="WP_115632081.1">
    <property type="nucleotide sequence ID" value="NZ_UIGI01000002.1"/>
</dbReference>
<accession>A0A381KNB2</accession>